<evidence type="ECO:0000313" key="1">
    <source>
        <dbReference type="EMBL" id="KAJ8108227.1"/>
    </source>
</evidence>
<evidence type="ECO:0000313" key="2">
    <source>
        <dbReference type="Proteomes" id="UP001153331"/>
    </source>
</evidence>
<keyword evidence="2" id="KW-1185">Reference proteome</keyword>
<protein>
    <submittedName>
        <fullName evidence="1">Uncharacterized protein</fullName>
    </submittedName>
</protein>
<name>A0ACC2HYR1_9PLEO</name>
<gene>
    <name evidence="1" type="ORF">OPT61_g8321</name>
</gene>
<organism evidence="1 2">
    <name type="scientific">Boeremia exigua</name>
    <dbReference type="NCBI Taxonomy" id="749465"/>
    <lineage>
        <taxon>Eukaryota</taxon>
        <taxon>Fungi</taxon>
        <taxon>Dikarya</taxon>
        <taxon>Ascomycota</taxon>
        <taxon>Pezizomycotina</taxon>
        <taxon>Dothideomycetes</taxon>
        <taxon>Pleosporomycetidae</taxon>
        <taxon>Pleosporales</taxon>
        <taxon>Pleosporineae</taxon>
        <taxon>Didymellaceae</taxon>
        <taxon>Boeremia</taxon>
    </lineage>
</organism>
<proteinExistence type="predicted"/>
<sequence>MSEQSQVISKTAFITGGASGIGSALTSRLLEDGWYVFVADKDVTSVKDTEKLRAVQCDTSSWESQVAAFRRAIYWRASGGGRIDLVAPIAGIGERQWLPFLEVSSAEKPQEFTKPDLTCLEVDLTGVLYTVAIAVQHFRRQPRTGDGLLGRIGLVASICGLYCVPSLPIYTAAKHALVGLTRSYGKLLSDEGITVNALAPNVVQTNISSPVFYEQLAIQGLLTPMDGLMDAFKTIVESQCSGEVFECGPAGGWTRSKATEYLDSKSANPMISQHSIAESSVIMSGTHQQGTVDSAATAPTRQPGNVENNNPVPLGYAITMWLHRHTTHRRAPFAHRRRP</sequence>
<accession>A0ACC2HYR1</accession>
<dbReference type="EMBL" id="JAPHNI010000781">
    <property type="protein sequence ID" value="KAJ8108227.1"/>
    <property type="molecule type" value="Genomic_DNA"/>
</dbReference>
<dbReference type="Proteomes" id="UP001153331">
    <property type="component" value="Unassembled WGS sequence"/>
</dbReference>
<comment type="caution">
    <text evidence="1">The sequence shown here is derived from an EMBL/GenBank/DDBJ whole genome shotgun (WGS) entry which is preliminary data.</text>
</comment>
<reference evidence="1" key="1">
    <citation type="submission" date="2022-11" db="EMBL/GenBank/DDBJ databases">
        <title>Genome Sequence of Boeremia exigua.</title>
        <authorList>
            <person name="Buettner E."/>
        </authorList>
    </citation>
    <scope>NUCLEOTIDE SEQUENCE</scope>
    <source>
        <strain evidence="1">CU02</strain>
    </source>
</reference>